<evidence type="ECO:0000313" key="1">
    <source>
        <dbReference type="EMBL" id="PDX61827.1"/>
    </source>
</evidence>
<comment type="caution">
    <text evidence="1">The sequence shown here is derived from an EMBL/GenBank/DDBJ whole genome shotgun (WGS) entry which is preliminary data.</text>
</comment>
<keyword evidence="2" id="KW-1185">Reference proteome</keyword>
<sequence length="186" mass="21624">MADITVRNATLADAPRILEIYAYYVEHTVITFEYTVPSLEEFEGRMRHTMEKYPYLVIEKDGRIEGYAYAGAFVGRAAYDWACELTIYLDHNAQKCGMGRMLYQALADRLKAMGILNLYACIGYPQVEDEYLTRNSAQFHEHLGFALCGTFRNCGYKFGRWYDMVWMEKIIGEHKADQPAVQPYRY</sequence>
<dbReference type="EMBL" id="NMTR01000011">
    <property type="protein sequence ID" value="PDX61827.1"/>
    <property type="molecule type" value="Genomic_DNA"/>
</dbReference>
<evidence type="ECO:0000313" key="2">
    <source>
        <dbReference type="Proteomes" id="UP000220959"/>
    </source>
</evidence>
<reference evidence="1 2" key="1">
    <citation type="journal article" date="2017" name="Front. Microbiol.">
        <title>New Insights into the Diversity of the Genus Faecalibacterium.</title>
        <authorList>
            <person name="Benevides L."/>
            <person name="Burman S."/>
            <person name="Martin R."/>
            <person name="Robert V."/>
            <person name="Thomas M."/>
            <person name="Miquel S."/>
            <person name="Chain F."/>
            <person name="Sokol H."/>
            <person name="Bermudez-Humaran L.G."/>
            <person name="Morrison M."/>
            <person name="Langella P."/>
            <person name="Azevedo V.A."/>
            <person name="Chatel J.M."/>
            <person name="Soares S."/>
        </authorList>
    </citation>
    <scope>NUCLEOTIDE SEQUENCE [LARGE SCALE GENOMIC DNA]</scope>
    <source>
        <strain evidence="2">CNCM I-4541</strain>
    </source>
</reference>
<organism evidence="1 2">
    <name type="scientific">Faecalibacterium langellae</name>
    <dbReference type="NCBI Taxonomy" id="3435293"/>
    <lineage>
        <taxon>Bacteria</taxon>
        <taxon>Bacillati</taxon>
        <taxon>Bacillota</taxon>
        <taxon>Clostridia</taxon>
        <taxon>Eubacteriales</taxon>
        <taxon>Oscillospiraceae</taxon>
        <taxon>Faecalibacterium</taxon>
    </lineage>
</organism>
<accession>A0ACC9D1D9</accession>
<name>A0ACC9D1D9_9FIRM</name>
<proteinExistence type="predicted"/>
<protein>
    <submittedName>
        <fullName evidence="1">GNAT family N-acetyltransferase</fullName>
    </submittedName>
</protein>
<dbReference type="Proteomes" id="UP000220959">
    <property type="component" value="Unassembled WGS sequence"/>
</dbReference>
<gene>
    <name evidence="1" type="ORF">CGS49_04185</name>
</gene>